<keyword evidence="4" id="KW-1133">Transmembrane helix</keyword>
<dbReference type="AlphaFoldDB" id="A0A7R9R3F3"/>
<evidence type="ECO:0000256" key="4">
    <source>
        <dbReference type="ARBA" id="ARBA00022989"/>
    </source>
</evidence>
<reference evidence="6" key="1">
    <citation type="submission" date="2020-11" db="EMBL/GenBank/DDBJ databases">
        <authorList>
            <person name="Tran Van P."/>
        </authorList>
    </citation>
    <scope>NUCLEOTIDE SEQUENCE</scope>
</reference>
<proteinExistence type="inferred from homology"/>
<gene>
    <name evidence="6" type="ORF">ONB1V03_LOCUS23658</name>
</gene>
<evidence type="ECO:0000313" key="7">
    <source>
        <dbReference type="Proteomes" id="UP000728032"/>
    </source>
</evidence>
<organism evidence="6">
    <name type="scientific">Oppiella nova</name>
    <dbReference type="NCBI Taxonomy" id="334625"/>
    <lineage>
        <taxon>Eukaryota</taxon>
        <taxon>Metazoa</taxon>
        <taxon>Ecdysozoa</taxon>
        <taxon>Arthropoda</taxon>
        <taxon>Chelicerata</taxon>
        <taxon>Arachnida</taxon>
        <taxon>Acari</taxon>
        <taxon>Acariformes</taxon>
        <taxon>Sarcoptiformes</taxon>
        <taxon>Oribatida</taxon>
        <taxon>Brachypylina</taxon>
        <taxon>Oppioidea</taxon>
        <taxon>Oppiidae</taxon>
        <taxon>Oppiella</taxon>
    </lineage>
</organism>
<evidence type="ECO:0000256" key="5">
    <source>
        <dbReference type="ARBA" id="ARBA00023136"/>
    </source>
</evidence>
<dbReference type="GO" id="GO:0016020">
    <property type="term" value="C:membrane"/>
    <property type="evidence" value="ECO:0007669"/>
    <property type="project" value="UniProtKB-SubCell"/>
</dbReference>
<evidence type="ECO:0000256" key="2">
    <source>
        <dbReference type="ARBA" id="ARBA00009700"/>
    </source>
</evidence>
<evidence type="ECO:0000256" key="3">
    <source>
        <dbReference type="ARBA" id="ARBA00022692"/>
    </source>
</evidence>
<comment type="subcellular location">
    <subcellularLocation>
        <location evidence="1">Membrane</location>
        <topology evidence="1">Multi-pass membrane protein</topology>
    </subcellularLocation>
</comment>
<dbReference type="Pfam" id="PF07851">
    <property type="entry name" value="TMEM120A-B"/>
    <property type="match status" value="1"/>
</dbReference>
<dbReference type="OrthoDB" id="2015098at2759"/>
<sequence length="65" mass="7909">MADVVDINDIQQQWKVLNDEYHTLEEVHKNYHNSIVEFTKLQNKCLKEITHQNYRVSQLRQLIKK</sequence>
<keyword evidence="7" id="KW-1185">Reference proteome</keyword>
<protein>
    <submittedName>
        <fullName evidence="6">Uncharacterized protein</fullName>
    </submittedName>
</protein>
<accession>A0A7R9R3F3</accession>
<name>A0A7R9R3F3_9ACAR</name>
<keyword evidence="3" id="KW-0812">Transmembrane</keyword>
<feature type="non-terminal residue" evidence="6">
    <location>
        <position position="65"/>
    </location>
</feature>
<evidence type="ECO:0000256" key="1">
    <source>
        <dbReference type="ARBA" id="ARBA00004141"/>
    </source>
</evidence>
<comment type="similarity">
    <text evidence="2">Belongs to the TMEM120 family.</text>
</comment>
<dbReference type="EMBL" id="CAJPVJ010061786">
    <property type="protein sequence ID" value="CAG2184238.1"/>
    <property type="molecule type" value="Genomic_DNA"/>
</dbReference>
<dbReference type="Proteomes" id="UP000728032">
    <property type="component" value="Unassembled WGS sequence"/>
</dbReference>
<dbReference type="InterPro" id="IPR012926">
    <property type="entry name" value="TMEM120A/B"/>
</dbReference>
<evidence type="ECO:0000313" key="6">
    <source>
        <dbReference type="EMBL" id="CAD7668789.1"/>
    </source>
</evidence>
<dbReference type="EMBL" id="OC976611">
    <property type="protein sequence ID" value="CAD7668789.1"/>
    <property type="molecule type" value="Genomic_DNA"/>
</dbReference>
<keyword evidence="5" id="KW-0472">Membrane</keyword>